<evidence type="ECO:0000259" key="2">
    <source>
        <dbReference type="Pfam" id="PF12728"/>
    </source>
</evidence>
<dbReference type="InterPro" id="IPR041657">
    <property type="entry name" value="HTH_17"/>
</dbReference>
<sequence>MKELQNISELMSVATVAKRLKHSPATVYALIESGRLAHYRCPGIRVSEEQLQAFLESVKQPAQKTEQSPPPARIKLRHISL</sequence>
<protein>
    <submittedName>
        <fullName evidence="3">Helix-turn-helix domain protein</fullName>
    </submittedName>
</protein>
<dbReference type="Proteomes" id="UP000315700">
    <property type="component" value="Chromosome"/>
</dbReference>
<feature type="domain" description="Helix-turn-helix" evidence="2">
    <location>
        <begin position="10"/>
        <end position="57"/>
    </location>
</feature>
<dbReference type="NCBIfam" id="TIGR01764">
    <property type="entry name" value="excise"/>
    <property type="match status" value="1"/>
</dbReference>
<proteinExistence type="predicted"/>
<gene>
    <name evidence="3" type="ORF">Pan44_18800</name>
</gene>
<evidence type="ECO:0000313" key="4">
    <source>
        <dbReference type="Proteomes" id="UP000315700"/>
    </source>
</evidence>
<accession>A0A517SCL2</accession>
<dbReference type="Pfam" id="PF12728">
    <property type="entry name" value="HTH_17"/>
    <property type="match status" value="1"/>
</dbReference>
<keyword evidence="4" id="KW-1185">Reference proteome</keyword>
<evidence type="ECO:0000256" key="1">
    <source>
        <dbReference type="SAM" id="MobiDB-lite"/>
    </source>
</evidence>
<dbReference type="EMBL" id="CP036271">
    <property type="protein sequence ID" value="QDT53854.1"/>
    <property type="molecule type" value="Genomic_DNA"/>
</dbReference>
<dbReference type="GO" id="GO:0003677">
    <property type="term" value="F:DNA binding"/>
    <property type="evidence" value="ECO:0007669"/>
    <property type="project" value="InterPro"/>
</dbReference>
<dbReference type="OrthoDB" id="291037at2"/>
<dbReference type="InterPro" id="IPR010093">
    <property type="entry name" value="SinI_DNA-bd"/>
</dbReference>
<name>A0A517SCL2_9PLAN</name>
<reference evidence="3 4" key="1">
    <citation type="submission" date="2019-02" db="EMBL/GenBank/DDBJ databases">
        <title>Deep-cultivation of Planctomycetes and their phenomic and genomic characterization uncovers novel biology.</title>
        <authorList>
            <person name="Wiegand S."/>
            <person name="Jogler M."/>
            <person name="Boedeker C."/>
            <person name="Pinto D."/>
            <person name="Vollmers J."/>
            <person name="Rivas-Marin E."/>
            <person name="Kohn T."/>
            <person name="Peeters S.H."/>
            <person name="Heuer A."/>
            <person name="Rast P."/>
            <person name="Oberbeckmann S."/>
            <person name="Bunk B."/>
            <person name="Jeske O."/>
            <person name="Meyerdierks A."/>
            <person name="Storesund J.E."/>
            <person name="Kallscheuer N."/>
            <person name="Luecker S."/>
            <person name="Lage O.M."/>
            <person name="Pohl T."/>
            <person name="Merkel B.J."/>
            <person name="Hornburger P."/>
            <person name="Mueller R.-W."/>
            <person name="Bruemmer F."/>
            <person name="Labrenz M."/>
            <person name="Spormann A.M."/>
            <person name="Op den Camp H."/>
            <person name="Overmann J."/>
            <person name="Amann R."/>
            <person name="Jetten M.S.M."/>
            <person name="Mascher T."/>
            <person name="Medema M.H."/>
            <person name="Devos D.P."/>
            <person name="Kaster A.-K."/>
            <person name="Ovreas L."/>
            <person name="Rohde M."/>
            <person name="Galperin M.Y."/>
            <person name="Jogler C."/>
        </authorList>
    </citation>
    <scope>NUCLEOTIDE SEQUENCE [LARGE SCALE GENOMIC DNA]</scope>
    <source>
        <strain evidence="3 4">Pan44</strain>
    </source>
</reference>
<organism evidence="3 4">
    <name type="scientific">Caulifigura coniformis</name>
    <dbReference type="NCBI Taxonomy" id="2527983"/>
    <lineage>
        <taxon>Bacteria</taxon>
        <taxon>Pseudomonadati</taxon>
        <taxon>Planctomycetota</taxon>
        <taxon>Planctomycetia</taxon>
        <taxon>Planctomycetales</taxon>
        <taxon>Planctomycetaceae</taxon>
        <taxon>Caulifigura</taxon>
    </lineage>
</organism>
<dbReference type="AlphaFoldDB" id="A0A517SCL2"/>
<dbReference type="KEGG" id="ccos:Pan44_18800"/>
<dbReference type="InParanoid" id="A0A517SCL2"/>
<evidence type="ECO:0000313" key="3">
    <source>
        <dbReference type="EMBL" id="QDT53854.1"/>
    </source>
</evidence>
<dbReference type="RefSeq" id="WP_145029406.1">
    <property type="nucleotide sequence ID" value="NZ_CP036271.1"/>
</dbReference>
<feature type="region of interest" description="Disordered" evidence="1">
    <location>
        <begin position="59"/>
        <end position="81"/>
    </location>
</feature>